<reference evidence="4" key="1">
    <citation type="thesis" date="2020" institute="ProQuest LLC" country="789 East Eisenhower Parkway, Ann Arbor, MI, USA">
        <title>Comparative Genomics and Chromosome Evolution.</title>
        <authorList>
            <person name="Mudd A.B."/>
        </authorList>
    </citation>
    <scope>NUCLEOTIDE SEQUENCE</scope>
    <source>
        <strain evidence="4">237g6f4</strain>
        <tissue evidence="4">Blood</tissue>
    </source>
</reference>
<feature type="domain" description="PTPRJ transmembrane" evidence="3">
    <location>
        <begin position="110"/>
        <end position="163"/>
    </location>
</feature>
<feature type="domain" description="PTPRJ transmembrane" evidence="3">
    <location>
        <begin position="12"/>
        <end position="76"/>
    </location>
</feature>
<accession>A0AAV6ZNV6</accession>
<organism evidence="4 5">
    <name type="scientific">Engystomops pustulosus</name>
    <name type="common">Tungara frog</name>
    <name type="synonym">Physalaemus pustulosus</name>
    <dbReference type="NCBI Taxonomy" id="76066"/>
    <lineage>
        <taxon>Eukaryota</taxon>
        <taxon>Metazoa</taxon>
        <taxon>Chordata</taxon>
        <taxon>Craniata</taxon>
        <taxon>Vertebrata</taxon>
        <taxon>Euteleostomi</taxon>
        <taxon>Amphibia</taxon>
        <taxon>Batrachia</taxon>
        <taxon>Anura</taxon>
        <taxon>Neobatrachia</taxon>
        <taxon>Hyloidea</taxon>
        <taxon>Leptodactylidae</taxon>
        <taxon>Leiuperinae</taxon>
        <taxon>Engystomops</taxon>
    </lineage>
</organism>
<dbReference type="InterPro" id="IPR041201">
    <property type="entry name" value="PTPRJ_TM"/>
</dbReference>
<protein>
    <recommendedName>
        <fullName evidence="3">PTPRJ transmembrane domain-containing protein</fullName>
    </recommendedName>
</protein>
<dbReference type="Proteomes" id="UP000824782">
    <property type="component" value="Unassembled WGS sequence"/>
</dbReference>
<evidence type="ECO:0000313" key="5">
    <source>
        <dbReference type="Proteomes" id="UP000824782"/>
    </source>
</evidence>
<keyword evidence="2" id="KW-1133">Transmembrane helix</keyword>
<evidence type="ECO:0000259" key="3">
    <source>
        <dbReference type="Pfam" id="PF18861"/>
    </source>
</evidence>
<feature type="region of interest" description="Disordered" evidence="1">
    <location>
        <begin position="71"/>
        <end position="91"/>
    </location>
</feature>
<evidence type="ECO:0000313" key="4">
    <source>
        <dbReference type="EMBL" id="KAG8550882.1"/>
    </source>
</evidence>
<keyword evidence="2" id="KW-0812">Transmembrane</keyword>
<dbReference type="CDD" id="cd12087">
    <property type="entry name" value="TM_EGFR-like"/>
    <property type="match status" value="1"/>
</dbReference>
<keyword evidence="5" id="KW-1185">Reference proteome</keyword>
<name>A0AAV6ZNV6_ENGPU</name>
<evidence type="ECO:0000256" key="2">
    <source>
        <dbReference type="SAM" id="Phobius"/>
    </source>
</evidence>
<sequence>MRPRISSCSMDITFSQFNIFNETIKAYAVIITTAENGTQPPSGILSKTYDDFKNNQSNTYVACIIMEKRPKPGSSSDAHGQAGHGKNDPETKFTINECKQSCNARDQEEGKERCDNMHVNALQVPETSYRVSIAGFSDIIFDQNTGKIIEAKSQVSFTNFSDPASPEFSLDCVASVIGGVGGGFAIICVLIVGIFYWRRKR</sequence>
<proteinExistence type="predicted"/>
<dbReference type="AlphaFoldDB" id="A0AAV6ZNV6"/>
<keyword evidence="2" id="KW-0472">Membrane</keyword>
<dbReference type="Pfam" id="PF18861">
    <property type="entry name" value="PTP_tm"/>
    <property type="match status" value="2"/>
</dbReference>
<dbReference type="EMBL" id="WNYA01000020">
    <property type="protein sequence ID" value="KAG8550882.1"/>
    <property type="molecule type" value="Genomic_DNA"/>
</dbReference>
<comment type="caution">
    <text evidence="4">The sequence shown here is derived from an EMBL/GenBank/DDBJ whole genome shotgun (WGS) entry which is preliminary data.</text>
</comment>
<feature type="transmembrane region" description="Helical" evidence="2">
    <location>
        <begin position="173"/>
        <end position="197"/>
    </location>
</feature>
<evidence type="ECO:0000256" key="1">
    <source>
        <dbReference type="SAM" id="MobiDB-lite"/>
    </source>
</evidence>
<gene>
    <name evidence="4" type="ORF">GDO81_029640</name>
</gene>